<dbReference type="EMBL" id="OM869609">
    <property type="protein sequence ID" value="UPW41490.1"/>
    <property type="molecule type" value="Genomic_DNA"/>
</dbReference>
<evidence type="ECO:0000313" key="1">
    <source>
        <dbReference type="EMBL" id="UPW41490.1"/>
    </source>
</evidence>
<reference evidence="1" key="1">
    <citation type="submission" date="2022-02" db="EMBL/GenBank/DDBJ databases">
        <title>Towards deciphering the DNA virus diversity associated with rodent species in the families Cricetidae and Heteromyidae.</title>
        <authorList>
            <person name="Lund M."/>
            <person name="Larsen B.B."/>
            <person name="Gryseels S."/>
            <person name="Kraberger S."/>
            <person name="Rowsey D.M."/>
            <person name="Steger L."/>
            <person name="Yule K.M."/>
            <person name="Upham N.S."/>
            <person name="Worobey M."/>
            <person name="Van Doorslaer K."/>
            <person name="Varsani A."/>
        </authorList>
    </citation>
    <scope>NUCLEOTIDE SEQUENCE</scope>
    <source>
        <strain evidence="1">UA23Rod_1071</strain>
    </source>
</reference>
<protein>
    <submittedName>
        <fullName evidence="1">Internal scaffolding protein</fullName>
    </submittedName>
</protein>
<name>A0A976R862_9VIRU</name>
<dbReference type="Pfam" id="PF09675">
    <property type="entry name" value="Chlamy_scaf"/>
    <property type="match status" value="1"/>
</dbReference>
<dbReference type="InterPro" id="IPR014131">
    <property type="entry name" value="Chlamydia_phage_Vp3"/>
</dbReference>
<sequence>MEIKTMEFKKFTRNIKERENMAFAESFDINYMQEKGGETFNLYESIQEAREDTELYPTLEKYGSIERMIINEADVYGDLRQVKSLKGELEKLEAAERLWNSLPWDVRSQFNNNRYNFMENGESWLMEKMAEKEEPVEITPMAQEKTNG</sequence>
<accession>A0A976R862</accession>
<proteinExistence type="predicted"/>
<organism evidence="1">
    <name type="scientific">Dipodfec virus UA23Rod_1071</name>
    <dbReference type="NCBI Taxonomy" id="2929326"/>
    <lineage>
        <taxon>Viruses</taxon>
        <taxon>Monodnaviria</taxon>
        <taxon>Sangervirae</taxon>
        <taxon>Phixviricota</taxon>
        <taxon>Malgrandaviricetes</taxon>
        <taxon>Petitvirales</taxon>
        <taxon>Microviridae</taxon>
    </lineage>
</organism>